<dbReference type="OrthoDB" id="9815697at2"/>
<dbReference type="PROSITE" id="PS50943">
    <property type="entry name" value="HTH_CROC1"/>
    <property type="match status" value="1"/>
</dbReference>
<dbReference type="PATRIC" id="fig|1280948.3.peg.774"/>
<evidence type="ECO:0000313" key="3">
    <source>
        <dbReference type="EMBL" id="KCZ64692.1"/>
    </source>
</evidence>
<feature type="domain" description="HTH cro/C1-type" evidence="2">
    <location>
        <begin position="11"/>
        <end position="65"/>
    </location>
</feature>
<dbReference type="Proteomes" id="UP000024547">
    <property type="component" value="Unassembled WGS sequence"/>
</dbReference>
<dbReference type="Gene3D" id="1.10.260.40">
    <property type="entry name" value="lambda repressor-like DNA-binding domains"/>
    <property type="match status" value="1"/>
</dbReference>
<dbReference type="eggNOG" id="COG1396">
    <property type="taxonomic scope" value="Bacteria"/>
</dbReference>
<dbReference type="AlphaFoldDB" id="A0A059EAY2"/>
<dbReference type="PANTHER" id="PTHR46797:SF1">
    <property type="entry name" value="METHYLPHOSPHONATE SYNTHASE"/>
    <property type="match status" value="1"/>
</dbReference>
<evidence type="ECO:0000259" key="2">
    <source>
        <dbReference type="PROSITE" id="PS50943"/>
    </source>
</evidence>
<name>A0A059EAY2_9PROT</name>
<protein>
    <recommendedName>
        <fullName evidence="2">HTH cro/C1-type domain-containing protein</fullName>
    </recommendedName>
</protein>
<comment type="caution">
    <text evidence="3">The sequence shown here is derived from an EMBL/GenBank/DDBJ whole genome shotgun (WGS) entry which is preliminary data.</text>
</comment>
<dbReference type="CDD" id="cd00093">
    <property type="entry name" value="HTH_XRE"/>
    <property type="match status" value="1"/>
</dbReference>
<evidence type="ECO:0000313" key="4">
    <source>
        <dbReference type="Proteomes" id="UP000024547"/>
    </source>
</evidence>
<dbReference type="RefSeq" id="WP_051602485.1">
    <property type="nucleotide sequence ID" value="NZ_AWFH01000002.1"/>
</dbReference>
<organism evidence="3 4">
    <name type="scientific">Hyphomonas atlantica</name>
    <dbReference type="NCBI Taxonomy" id="1280948"/>
    <lineage>
        <taxon>Bacteria</taxon>
        <taxon>Pseudomonadati</taxon>
        <taxon>Pseudomonadota</taxon>
        <taxon>Alphaproteobacteria</taxon>
        <taxon>Hyphomonadales</taxon>
        <taxon>Hyphomonadaceae</taxon>
        <taxon>Hyphomonas</taxon>
    </lineage>
</organism>
<accession>A0A059EAY2</accession>
<gene>
    <name evidence="3" type="ORF">HY36_12665</name>
</gene>
<proteinExistence type="predicted"/>
<reference evidence="3 4" key="1">
    <citation type="journal article" date="2014" name="Antonie Van Leeuwenhoek">
        <title>Hyphomonas beringensis sp. nov. and Hyphomonas chukchiensis sp. nov., isolated from surface seawater of the Bering Sea and Chukchi Sea.</title>
        <authorList>
            <person name="Li C."/>
            <person name="Lai Q."/>
            <person name="Li G."/>
            <person name="Dong C."/>
            <person name="Wang J."/>
            <person name="Liao Y."/>
            <person name="Shao Z."/>
        </authorList>
    </citation>
    <scope>NUCLEOTIDE SEQUENCE [LARGE SCALE GENOMIC DNA]</scope>
    <source>
        <strain evidence="3 4">22II1-22F38</strain>
    </source>
</reference>
<dbReference type="GO" id="GO:0003677">
    <property type="term" value="F:DNA binding"/>
    <property type="evidence" value="ECO:0007669"/>
    <property type="project" value="UniProtKB-KW"/>
</dbReference>
<dbReference type="InterPro" id="IPR050807">
    <property type="entry name" value="TransReg_Diox_bact_type"/>
</dbReference>
<dbReference type="GO" id="GO:0005829">
    <property type="term" value="C:cytosol"/>
    <property type="evidence" value="ECO:0007669"/>
    <property type="project" value="TreeGrafter"/>
</dbReference>
<keyword evidence="4" id="KW-1185">Reference proteome</keyword>
<dbReference type="STRING" id="1280948.HY36_12665"/>
<dbReference type="SMART" id="SM00530">
    <property type="entry name" value="HTH_XRE"/>
    <property type="match status" value="1"/>
</dbReference>
<dbReference type="GO" id="GO:0003700">
    <property type="term" value="F:DNA-binding transcription factor activity"/>
    <property type="evidence" value="ECO:0007669"/>
    <property type="project" value="TreeGrafter"/>
</dbReference>
<keyword evidence="1" id="KW-0238">DNA-binding</keyword>
<dbReference type="PANTHER" id="PTHR46797">
    <property type="entry name" value="HTH-TYPE TRANSCRIPTIONAL REGULATOR"/>
    <property type="match status" value="1"/>
</dbReference>
<dbReference type="EMBL" id="AWFH01000002">
    <property type="protein sequence ID" value="KCZ64692.1"/>
    <property type="molecule type" value="Genomic_DNA"/>
</dbReference>
<sequence>MELQRIFGANVRNYRRAAGWTLEGLAAEVGVSRETIGKIERGTAAPLFDTVEKIAHALSITPVELFGASPTPPGNRGKLLLRIHTKLADMNDRQLGQIAKIMDVLS</sequence>
<evidence type="ECO:0000256" key="1">
    <source>
        <dbReference type="ARBA" id="ARBA00023125"/>
    </source>
</evidence>
<dbReference type="Pfam" id="PF01381">
    <property type="entry name" value="HTH_3"/>
    <property type="match status" value="1"/>
</dbReference>
<dbReference type="InterPro" id="IPR001387">
    <property type="entry name" value="Cro/C1-type_HTH"/>
</dbReference>
<dbReference type="SUPFAM" id="SSF47413">
    <property type="entry name" value="lambda repressor-like DNA-binding domains"/>
    <property type="match status" value="1"/>
</dbReference>
<dbReference type="InterPro" id="IPR010982">
    <property type="entry name" value="Lambda_DNA-bd_dom_sf"/>
</dbReference>